<dbReference type="AlphaFoldDB" id="A0A1B6NTJ6"/>
<protein>
    <submittedName>
        <fullName evidence="1">Uncharacterized protein</fullName>
    </submittedName>
</protein>
<sequence length="59" mass="6396">MARPSPCATAIGKMLSCMPLNKMDLVRSILTLTVRASKRADLLAMKRGKFSAPGIKSFN</sequence>
<comment type="caution">
    <text evidence="1">The sequence shown here is derived from an EMBL/GenBank/DDBJ whole genome shotgun (WGS) entry which is preliminary data.</text>
</comment>
<organism evidence="1">
    <name type="scientific">marine sediment metagenome</name>
    <dbReference type="NCBI Taxonomy" id="412755"/>
    <lineage>
        <taxon>unclassified sequences</taxon>
        <taxon>metagenomes</taxon>
        <taxon>ecological metagenomes</taxon>
    </lineage>
</organism>
<accession>A0A1B6NTJ6</accession>
<proteinExistence type="predicted"/>
<evidence type="ECO:0000313" key="1">
    <source>
        <dbReference type="EMBL" id="KTF06785.1"/>
    </source>
</evidence>
<gene>
    <name evidence="1" type="ORF">MGSAQ_001719</name>
</gene>
<reference evidence="1" key="1">
    <citation type="submission" date="2013-11" db="EMBL/GenBank/DDBJ databases">
        <title>Microbial diversity, functional groups and degradation webs in Northern and Southern Mediterranean and Red Sea marine crude oil polluted sites.</title>
        <authorList>
            <person name="Daffonchio D."/>
            <person name="Mapelli F."/>
            <person name="Ferrer M."/>
            <person name="Richter M."/>
            <person name="Cherif A."/>
            <person name="Malkawi H.I."/>
            <person name="Yakimov M.M."/>
            <person name="Abdel-Fattah Y.R."/>
            <person name="Blaghen M."/>
            <person name="Golyshin P.N."/>
            <person name="Kalogerakis N."/>
            <person name="Boon N."/>
            <person name="Magagnini M."/>
            <person name="Fava F."/>
        </authorList>
    </citation>
    <scope>NUCLEOTIDE SEQUENCE</scope>
</reference>
<dbReference type="EMBL" id="AYSL01000941">
    <property type="protein sequence ID" value="KTF06785.1"/>
    <property type="molecule type" value="Genomic_DNA"/>
</dbReference>
<name>A0A1B6NTJ6_9ZZZZ</name>